<keyword evidence="2" id="KW-1185">Reference proteome</keyword>
<gene>
    <name evidence="1" type="ORF">H5410_006746</name>
</gene>
<organism evidence="1 2">
    <name type="scientific">Solanum commersonii</name>
    <name type="common">Commerson's wild potato</name>
    <name type="synonym">Commerson's nightshade</name>
    <dbReference type="NCBI Taxonomy" id="4109"/>
    <lineage>
        <taxon>Eukaryota</taxon>
        <taxon>Viridiplantae</taxon>
        <taxon>Streptophyta</taxon>
        <taxon>Embryophyta</taxon>
        <taxon>Tracheophyta</taxon>
        <taxon>Spermatophyta</taxon>
        <taxon>Magnoliopsida</taxon>
        <taxon>eudicotyledons</taxon>
        <taxon>Gunneridae</taxon>
        <taxon>Pentapetalae</taxon>
        <taxon>asterids</taxon>
        <taxon>lamiids</taxon>
        <taxon>Solanales</taxon>
        <taxon>Solanaceae</taxon>
        <taxon>Solanoideae</taxon>
        <taxon>Solaneae</taxon>
        <taxon>Solanum</taxon>
    </lineage>
</organism>
<dbReference type="EMBL" id="JACXVP010000002">
    <property type="protein sequence ID" value="KAG5621528.1"/>
    <property type="molecule type" value="Genomic_DNA"/>
</dbReference>
<evidence type="ECO:0000313" key="2">
    <source>
        <dbReference type="Proteomes" id="UP000824120"/>
    </source>
</evidence>
<name>A0A9J6AAM4_SOLCO</name>
<comment type="caution">
    <text evidence="1">The sequence shown here is derived from an EMBL/GenBank/DDBJ whole genome shotgun (WGS) entry which is preliminary data.</text>
</comment>
<dbReference type="Proteomes" id="UP000824120">
    <property type="component" value="Chromosome 2"/>
</dbReference>
<accession>A0A9J6AAM4</accession>
<sequence>MAPPKAVKQPVAAVAQTAALEASNPTAPSGIDIACAMIFQGAHTCMALFMELTSSNSTKPKQNPCCCRKGNKRTHINDL</sequence>
<proteinExistence type="predicted"/>
<dbReference type="AlphaFoldDB" id="A0A9J6AAM4"/>
<reference evidence="1 2" key="1">
    <citation type="submission" date="2020-09" db="EMBL/GenBank/DDBJ databases">
        <title>De no assembly of potato wild relative species, Solanum commersonii.</title>
        <authorList>
            <person name="Cho K."/>
        </authorList>
    </citation>
    <scope>NUCLEOTIDE SEQUENCE [LARGE SCALE GENOMIC DNA]</scope>
    <source>
        <strain evidence="1">LZ3.2</strain>
        <tissue evidence="1">Leaf</tissue>
    </source>
</reference>
<evidence type="ECO:0000313" key="1">
    <source>
        <dbReference type="EMBL" id="KAG5621528.1"/>
    </source>
</evidence>
<protein>
    <submittedName>
        <fullName evidence="1">Uncharacterized protein</fullName>
    </submittedName>
</protein>